<reference evidence="2 3" key="1">
    <citation type="submission" date="2014-08" db="EMBL/GenBank/DDBJ databases">
        <title>Whole genome shotgun sequence of Rhizobium rubi NBRC 13261.</title>
        <authorList>
            <person name="Katano-Makiyama Y."/>
            <person name="Hosoyama A."/>
            <person name="Hashimoto M."/>
            <person name="Hosoyama Y."/>
            <person name="Noguchi M."/>
            <person name="Tsuchikane K."/>
            <person name="Uohara A."/>
            <person name="Ohji S."/>
            <person name="Ichikawa N."/>
            <person name="Kimura A."/>
            <person name="Yamazoe A."/>
            <person name="Fujita N."/>
        </authorList>
    </citation>
    <scope>NUCLEOTIDE SEQUENCE [LARGE SCALE GENOMIC DNA]</scope>
    <source>
        <strain evidence="2 3">NBRC 13261</strain>
    </source>
</reference>
<gene>
    <name evidence="2" type="ORF">RRU01S_26_00190</name>
</gene>
<accession>A0A081D0P6</accession>
<dbReference type="OrthoDB" id="5674083at2"/>
<dbReference type="Proteomes" id="UP000028701">
    <property type="component" value="Unassembled WGS sequence"/>
</dbReference>
<dbReference type="InterPro" id="IPR055826">
    <property type="entry name" value="DUF7402"/>
</dbReference>
<dbReference type="eggNOG" id="ENOG502ZAKM">
    <property type="taxonomic scope" value="Bacteria"/>
</dbReference>
<comment type="caution">
    <text evidence="2">The sequence shown here is derived from an EMBL/GenBank/DDBJ whole genome shotgun (WGS) entry which is preliminary data.</text>
</comment>
<dbReference type="RefSeq" id="WP_045232035.1">
    <property type="nucleotide sequence ID" value="NZ_BBJU01000026.1"/>
</dbReference>
<dbReference type="Pfam" id="PF24135">
    <property type="entry name" value="DUF7402"/>
    <property type="match status" value="1"/>
</dbReference>
<feature type="domain" description="DUF7402" evidence="1">
    <location>
        <begin position="160"/>
        <end position="237"/>
    </location>
</feature>
<dbReference type="SUPFAM" id="SSF49785">
    <property type="entry name" value="Galactose-binding domain-like"/>
    <property type="match status" value="1"/>
</dbReference>
<name>A0A081D0P6_9HYPH</name>
<proteinExistence type="predicted"/>
<dbReference type="EMBL" id="BBJU01000026">
    <property type="protein sequence ID" value="GAK72492.1"/>
    <property type="molecule type" value="Genomic_DNA"/>
</dbReference>
<evidence type="ECO:0000313" key="2">
    <source>
        <dbReference type="EMBL" id="GAK72492.1"/>
    </source>
</evidence>
<protein>
    <recommendedName>
        <fullName evidence="1">DUF7402 domain-containing protein</fullName>
    </recommendedName>
</protein>
<dbReference type="Gene3D" id="2.60.120.260">
    <property type="entry name" value="Galactose-binding domain-like"/>
    <property type="match status" value="1"/>
</dbReference>
<sequence>MKLTLKVINAAGTVLSQASSDDEVFLVYRSEYTEGDRIVVEAAESGHIDLSLDAGIPPARVFLAGTNFSLPVPFGLTRKTYPPQAFLGNLHRISACRVHPDEASIRRNLAFNPFDHHDNTTLFPHAKANVETRGEAVFAARNAIDGEKANTDHGFWPYTSWGINQDPAATLTLAFGRPVRIDQITLYLRADFPHDAWWNEASMTFSDGHVLTVPLVKSGAAQAFAMPPRTVEWVRLHDLKKAGDPSPFPALTQFEVWGADVS</sequence>
<dbReference type="InterPro" id="IPR008979">
    <property type="entry name" value="Galactose-bd-like_sf"/>
</dbReference>
<organism evidence="2 3">
    <name type="scientific">Agrobacterium rubi TR3 = NBRC 13261</name>
    <dbReference type="NCBI Taxonomy" id="1368415"/>
    <lineage>
        <taxon>Bacteria</taxon>
        <taxon>Pseudomonadati</taxon>
        <taxon>Pseudomonadota</taxon>
        <taxon>Alphaproteobacteria</taxon>
        <taxon>Hyphomicrobiales</taxon>
        <taxon>Rhizobiaceae</taxon>
        <taxon>Rhizobium/Agrobacterium group</taxon>
        <taxon>Agrobacterium</taxon>
    </lineage>
</organism>
<dbReference type="AlphaFoldDB" id="A0A081D0P6"/>
<evidence type="ECO:0000313" key="3">
    <source>
        <dbReference type="Proteomes" id="UP000028701"/>
    </source>
</evidence>
<evidence type="ECO:0000259" key="1">
    <source>
        <dbReference type="Pfam" id="PF24135"/>
    </source>
</evidence>